<feature type="region of interest" description="Disordered" evidence="1">
    <location>
        <begin position="48"/>
        <end position="87"/>
    </location>
</feature>
<keyword evidence="4" id="KW-1185">Reference proteome</keyword>
<feature type="region of interest" description="Disordered" evidence="1">
    <location>
        <begin position="254"/>
        <end position="299"/>
    </location>
</feature>
<evidence type="ECO:0000256" key="2">
    <source>
        <dbReference type="SAM" id="SignalP"/>
    </source>
</evidence>
<name>A0ABS1IZU5_9FIRM</name>
<keyword evidence="2" id="KW-0732">Signal</keyword>
<evidence type="ECO:0000313" key="4">
    <source>
        <dbReference type="Proteomes" id="UP000604730"/>
    </source>
</evidence>
<feature type="compositionally biased region" description="Basic and acidic residues" evidence="1">
    <location>
        <begin position="259"/>
        <end position="272"/>
    </location>
</feature>
<feature type="compositionally biased region" description="Basic residues" evidence="1">
    <location>
        <begin position="289"/>
        <end position="299"/>
    </location>
</feature>
<dbReference type="EMBL" id="JAEPRJ010000001">
    <property type="protein sequence ID" value="MBK5896858.1"/>
    <property type="molecule type" value="Genomic_DNA"/>
</dbReference>
<feature type="signal peptide" evidence="2">
    <location>
        <begin position="1"/>
        <end position="25"/>
    </location>
</feature>
<organism evidence="3 4">
    <name type="scientific">Catonella massiliensis</name>
    <dbReference type="NCBI Taxonomy" id="2799636"/>
    <lineage>
        <taxon>Bacteria</taxon>
        <taxon>Bacillati</taxon>
        <taxon>Bacillota</taxon>
        <taxon>Clostridia</taxon>
        <taxon>Lachnospirales</taxon>
        <taxon>Lachnospiraceae</taxon>
        <taxon>Catonella</taxon>
    </lineage>
</organism>
<evidence type="ECO:0000313" key="3">
    <source>
        <dbReference type="EMBL" id="MBK5896858.1"/>
    </source>
</evidence>
<reference evidence="3 4" key="1">
    <citation type="submission" date="2021-01" db="EMBL/GenBank/DDBJ databases">
        <title>Isolation and description of Catonella massiliensis sp. nov., a novel Catonella species, isolated from a stable periodontitis subject.</title>
        <authorList>
            <person name="Antezack A."/>
            <person name="Boxberger M."/>
            <person name="La Scola B."/>
            <person name="Monnet-Corti V."/>
        </authorList>
    </citation>
    <scope>NUCLEOTIDE SEQUENCE [LARGE SCALE GENOMIC DNA]</scope>
    <source>
        <strain evidence="3 4">Marseille-Q4567</strain>
    </source>
</reference>
<sequence>MRFKYKKIIISASFSVMLLGMVVFTTKKSVATGTESAHTVVKDTTSVVDNESSHTTGSNGLSGSTSKTDSSVSTSSAANDKAKETDSSNNAAGISILMKNAYPEVNKLVEEYLEARLKVDKAEISKLVDNVNYAGIEELPKIMKNFESIKLDDCYTIDGPEENAKMVYAKTEIKIKGIDTTASSIDGFYVRADEGGDYKIILSPLPDEVQKIIDADIKRDDVSALLSDVNTQFAREIKSDNKLADFFSKLQNREAGSNEEIKVSDGKDDAKSTKQKKEKSGKKSESSKKNTKSKKSKKK</sequence>
<comment type="caution">
    <text evidence="3">The sequence shown here is derived from an EMBL/GenBank/DDBJ whole genome shotgun (WGS) entry which is preliminary data.</text>
</comment>
<protein>
    <recommendedName>
        <fullName evidence="5">Bypass of forespore C C-terminal domain-containing protein</fullName>
    </recommendedName>
</protein>
<proteinExistence type="predicted"/>
<gene>
    <name evidence="3" type="ORF">JJN12_03540</name>
</gene>
<feature type="compositionally biased region" description="Low complexity" evidence="1">
    <location>
        <begin position="53"/>
        <end position="76"/>
    </location>
</feature>
<evidence type="ECO:0008006" key="5">
    <source>
        <dbReference type="Google" id="ProtNLM"/>
    </source>
</evidence>
<dbReference type="RefSeq" id="WP_208428398.1">
    <property type="nucleotide sequence ID" value="NZ_JAEPRJ010000001.1"/>
</dbReference>
<accession>A0ABS1IZU5</accession>
<evidence type="ECO:0000256" key="1">
    <source>
        <dbReference type="SAM" id="MobiDB-lite"/>
    </source>
</evidence>
<dbReference type="Proteomes" id="UP000604730">
    <property type="component" value="Unassembled WGS sequence"/>
</dbReference>
<feature type="chain" id="PRO_5045676778" description="Bypass of forespore C C-terminal domain-containing protein" evidence="2">
    <location>
        <begin position="26"/>
        <end position="299"/>
    </location>
</feature>